<accession>A0A2A9M9Z7</accession>
<organism evidence="2 3">
    <name type="scientific">Besnoitia besnoiti</name>
    <name type="common">Apicomplexan protozoan</name>
    <dbReference type="NCBI Taxonomy" id="94643"/>
    <lineage>
        <taxon>Eukaryota</taxon>
        <taxon>Sar</taxon>
        <taxon>Alveolata</taxon>
        <taxon>Apicomplexa</taxon>
        <taxon>Conoidasida</taxon>
        <taxon>Coccidia</taxon>
        <taxon>Eucoccidiorida</taxon>
        <taxon>Eimeriorina</taxon>
        <taxon>Sarcocystidae</taxon>
        <taxon>Besnoitia</taxon>
    </lineage>
</organism>
<dbReference type="RefSeq" id="XP_029217150.1">
    <property type="nucleotide sequence ID" value="XM_029366690.1"/>
</dbReference>
<dbReference type="EMBL" id="NWUJ01000009">
    <property type="protein sequence ID" value="PFH33141.1"/>
    <property type="molecule type" value="Genomic_DNA"/>
</dbReference>
<feature type="signal peptide" evidence="1">
    <location>
        <begin position="1"/>
        <end position="28"/>
    </location>
</feature>
<dbReference type="VEuPathDB" id="ToxoDB:BESB_083400"/>
<feature type="chain" id="PRO_5012902537" description="Toxoplasma gondii family A protein" evidence="1">
    <location>
        <begin position="29"/>
        <end position="212"/>
    </location>
</feature>
<keyword evidence="1" id="KW-0732">Signal</keyword>
<name>A0A2A9M9Z7_BESBE</name>
<evidence type="ECO:0000313" key="2">
    <source>
        <dbReference type="EMBL" id="PFH33141.1"/>
    </source>
</evidence>
<sequence>MASSENVFITFLAVTSLTLIQCPMCSQGAPQGQPDYAVVIPADGLTEDARYDFWLQASETFQIIDRTADFSAMVEPPTFSTEAYAYDNPNCDLGRKISYKQEFAFAHPGHIFWRRDVDRDELDGRKYTFTTPPADGLDDGLVEFCLVVTGPATHKAGDDPNIVFRRRLQEQEFFAVSEHTLTVVIHAGARNRLTGTLAAAFVAVALSLLSSG</sequence>
<evidence type="ECO:0000256" key="1">
    <source>
        <dbReference type="SAM" id="SignalP"/>
    </source>
</evidence>
<reference evidence="2 3" key="1">
    <citation type="submission" date="2017-09" db="EMBL/GenBank/DDBJ databases">
        <title>Genome sequencing of Besnoitia besnoiti strain Bb-Ger1.</title>
        <authorList>
            <person name="Schares G."/>
            <person name="Venepally P."/>
            <person name="Lorenzi H.A."/>
        </authorList>
    </citation>
    <scope>NUCLEOTIDE SEQUENCE [LARGE SCALE GENOMIC DNA]</scope>
    <source>
        <strain evidence="2 3">Bb-Ger1</strain>
    </source>
</reference>
<dbReference type="KEGG" id="bbes:BESB_083400"/>
<gene>
    <name evidence="2" type="ORF">BESB_083400</name>
</gene>
<evidence type="ECO:0008006" key="4">
    <source>
        <dbReference type="Google" id="ProtNLM"/>
    </source>
</evidence>
<proteinExistence type="predicted"/>
<dbReference type="AlphaFoldDB" id="A0A2A9M9Z7"/>
<comment type="caution">
    <text evidence="2">The sequence shown here is derived from an EMBL/GenBank/DDBJ whole genome shotgun (WGS) entry which is preliminary data.</text>
</comment>
<dbReference type="Proteomes" id="UP000224006">
    <property type="component" value="Chromosome VIII"/>
</dbReference>
<dbReference type="GeneID" id="40313266"/>
<dbReference type="OrthoDB" id="328260at2759"/>
<keyword evidence="3" id="KW-1185">Reference proteome</keyword>
<evidence type="ECO:0000313" key="3">
    <source>
        <dbReference type="Proteomes" id="UP000224006"/>
    </source>
</evidence>
<protein>
    <recommendedName>
        <fullName evidence="4">Toxoplasma gondii family A protein</fullName>
    </recommendedName>
</protein>